<evidence type="ECO:0000256" key="1">
    <source>
        <dbReference type="SAM" id="MobiDB-lite"/>
    </source>
</evidence>
<name>A0AAW1X5S7_RUBAR</name>
<gene>
    <name evidence="2" type="ORF">M0R45_018740</name>
</gene>
<evidence type="ECO:0000313" key="2">
    <source>
        <dbReference type="EMBL" id="KAK9931466.1"/>
    </source>
</evidence>
<keyword evidence="3" id="KW-1185">Reference proteome</keyword>
<sequence>MENGHGWRIADKFLGLTTIPIRSSNNDHDDNDLFQVMKAVESAEATIKQQVEENIRLRSELEHMTLKLHRQKLQESTEPQNCRSLDPCALRSHHVDQAHQPAPNSAHQQVRVSNSEASTPPLQILVACLHRLQDQDTTQKENISPVGQFR</sequence>
<dbReference type="AlphaFoldDB" id="A0AAW1X5S7"/>
<dbReference type="Proteomes" id="UP001457282">
    <property type="component" value="Unassembled WGS sequence"/>
</dbReference>
<proteinExistence type="predicted"/>
<dbReference type="EMBL" id="JBEDUW010000004">
    <property type="protein sequence ID" value="KAK9931466.1"/>
    <property type="molecule type" value="Genomic_DNA"/>
</dbReference>
<organism evidence="2 3">
    <name type="scientific">Rubus argutus</name>
    <name type="common">Southern blackberry</name>
    <dbReference type="NCBI Taxonomy" id="59490"/>
    <lineage>
        <taxon>Eukaryota</taxon>
        <taxon>Viridiplantae</taxon>
        <taxon>Streptophyta</taxon>
        <taxon>Embryophyta</taxon>
        <taxon>Tracheophyta</taxon>
        <taxon>Spermatophyta</taxon>
        <taxon>Magnoliopsida</taxon>
        <taxon>eudicotyledons</taxon>
        <taxon>Gunneridae</taxon>
        <taxon>Pentapetalae</taxon>
        <taxon>rosids</taxon>
        <taxon>fabids</taxon>
        <taxon>Rosales</taxon>
        <taxon>Rosaceae</taxon>
        <taxon>Rosoideae</taxon>
        <taxon>Rosoideae incertae sedis</taxon>
        <taxon>Rubus</taxon>
    </lineage>
</organism>
<feature type="compositionally biased region" description="Polar residues" evidence="1">
    <location>
        <begin position="102"/>
        <end position="117"/>
    </location>
</feature>
<comment type="caution">
    <text evidence="2">The sequence shown here is derived from an EMBL/GenBank/DDBJ whole genome shotgun (WGS) entry which is preliminary data.</text>
</comment>
<protein>
    <submittedName>
        <fullName evidence="2">Uncharacterized protein</fullName>
    </submittedName>
</protein>
<evidence type="ECO:0000313" key="3">
    <source>
        <dbReference type="Proteomes" id="UP001457282"/>
    </source>
</evidence>
<reference evidence="2 3" key="1">
    <citation type="journal article" date="2023" name="G3 (Bethesda)">
        <title>A chromosome-length genome assembly and annotation of blackberry (Rubus argutus, cv. 'Hillquist').</title>
        <authorList>
            <person name="Bruna T."/>
            <person name="Aryal R."/>
            <person name="Dudchenko O."/>
            <person name="Sargent D.J."/>
            <person name="Mead D."/>
            <person name="Buti M."/>
            <person name="Cavallini A."/>
            <person name="Hytonen T."/>
            <person name="Andres J."/>
            <person name="Pham M."/>
            <person name="Weisz D."/>
            <person name="Mascagni F."/>
            <person name="Usai G."/>
            <person name="Natali L."/>
            <person name="Bassil N."/>
            <person name="Fernandez G.E."/>
            <person name="Lomsadze A."/>
            <person name="Armour M."/>
            <person name="Olukolu B."/>
            <person name="Poorten T."/>
            <person name="Britton C."/>
            <person name="Davik J."/>
            <person name="Ashrafi H."/>
            <person name="Aiden E.L."/>
            <person name="Borodovsky M."/>
            <person name="Worthington M."/>
        </authorList>
    </citation>
    <scope>NUCLEOTIDE SEQUENCE [LARGE SCALE GENOMIC DNA]</scope>
    <source>
        <strain evidence="2">PI 553951</strain>
    </source>
</reference>
<feature type="region of interest" description="Disordered" evidence="1">
    <location>
        <begin position="97"/>
        <end position="117"/>
    </location>
</feature>
<accession>A0AAW1X5S7</accession>